<evidence type="ECO:0000256" key="3">
    <source>
        <dbReference type="SAM" id="MobiDB-lite"/>
    </source>
</evidence>
<dbReference type="Gene3D" id="3.80.10.10">
    <property type="entry name" value="Ribonuclease Inhibitor"/>
    <property type="match status" value="1"/>
</dbReference>
<feature type="compositionally biased region" description="Basic and acidic residues" evidence="3">
    <location>
        <begin position="412"/>
        <end position="421"/>
    </location>
</feature>
<dbReference type="PROSITE" id="PS51450">
    <property type="entry name" value="LRR"/>
    <property type="match status" value="1"/>
</dbReference>
<dbReference type="InterPro" id="IPR032675">
    <property type="entry name" value="LRR_dom_sf"/>
</dbReference>
<evidence type="ECO:0000313" key="8">
    <source>
        <dbReference type="Proteomes" id="UP000006643"/>
    </source>
</evidence>
<dbReference type="SUPFAM" id="SSF56112">
    <property type="entry name" value="Protein kinase-like (PK-like)"/>
    <property type="match status" value="1"/>
</dbReference>
<keyword evidence="4" id="KW-0812">Transmembrane</keyword>
<dbReference type="SMART" id="SM00369">
    <property type="entry name" value="LRR_TYP"/>
    <property type="match status" value="2"/>
</dbReference>
<keyword evidence="4" id="KW-0472">Membrane</keyword>
<dbReference type="InterPro" id="IPR008271">
    <property type="entry name" value="Ser/Thr_kinase_AS"/>
</dbReference>
<keyword evidence="7" id="KW-0808">Transferase</keyword>
<proteinExistence type="predicted"/>
<dbReference type="InterPro" id="IPR000719">
    <property type="entry name" value="Prot_kinase_dom"/>
</dbReference>
<feature type="domain" description="Protein kinase" evidence="6">
    <location>
        <begin position="507"/>
        <end position="775"/>
    </location>
</feature>
<feature type="chain" id="PRO_5003012603" evidence="5">
    <location>
        <begin position="25"/>
        <end position="797"/>
    </location>
</feature>
<dbReference type="GeneID" id="9466778"/>
<dbReference type="GO" id="GO:0004674">
    <property type="term" value="F:protein serine/threonine kinase activity"/>
    <property type="evidence" value="ECO:0007669"/>
    <property type="project" value="TreeGrafter"/>
</dbReference>
<feature type="signal peptide" evidence="5">
    <location>
        <begin position="1"/>
        <end position="24"/>
    </location>
</feature>
<protein>
    <submittedName>
        <fullName evidence="7">Protein kinase, putative</fullName>
    </submittedName>
</protein>
<dbReference type="STRING" id="403677.D0P3F9"/>
<dbReference type="OrthoDB" id="164695at2759"/>
<evidence type="ECO:0000256" key="5">
    <source>
        <dbReference type="SAM" id="SignalP"/>
    </source>
</evidence>
<keyword evidence="1" id="KW-0433">Leucine-rich repeat</keyword>
<keyword evidence="8" id="KW-1185">Reference proteome</keyword>
<dbReference type="GO" id="GO:0005524">
    <property type="term" value="F:ATP binding"/>
    <property type="evidence" value="ECO:0007669"/>
    <property type="project" value="InterPro"/>
</dbReference>
<feature type="compositionally biased region" description="Low complexity" evidence="3">
    <location>
        <begin position="345"/>
        <end position="364"/>
    </location>
</feature>
<dbReference type="OMA" id="TSMYLQN"/>
<evidence type="ECO:0000313" key="7">
    <source>
        <dbReference type="EMBL" id="EEY59741.1"/>
    </source>
</evidence>
<organism evidence="7 8">
    <name type="scientific">Phytophthora infestans (strain T30-4)</name>
    <name type="common">Potato late blight agent</name>
    <dbReference type="NCBI Taxonomy" id="403677"/>
    <lineage>
        <taxon>Eukaryota</taxon>
        <taxon>Sar</taxon>
        <taxon>Stramenopiles</taxon>
        <taxon>Oomycota</taxon>
        <taxon>Peronosporomycetes</taxon>
        <taxon>Peronosporales</taxon>
        <taxon>Peronosporaceae</taxon>
        <taxon>Phytophthora</taxon>
    </lineage>
</organism>
<evidence type="ECO:0000256" key="4">
    <source>
        <dbReference type="SAM" id="Phobius"/>
    </source>
</evidence>
<keyword evidence="4" id="KW-1133">Transmembrane helix</keyword>
<dbReference type="InterPro" id="IPR011009">
    <property type="entry name" value="Kinase-like_dom_sf"/>
</dbReference>
<dbReference type="HOGENOM" id="CLU_000288_7_24_1"/>
<dbReference type="InParanoid" id="D0P3F9"/>
<name>D0P3F9_PHYIT</name>
<dbReference type="EMBL" id="DS028367">
    <property type="protein sequence ID" value="EEY59741.1"/>
    <property type="molecule type" value="Genomic_DNA"/>
</dbReference>
<feature type="region of interest" description="Disordered" evidence="3">
    <location>
        <begin position="344"/>
        <end position="364"/>
    </location>
</feature>
<accession>D0P3F9</accession>
<sequence>MSAGRNGLVAFTLLFTLLSNAVKADCAAGPSTLTTEGCSACGGFDLCRGFSSASECSDSGCEVDGACAYQCMSVNPNVSTLVVLIEFGGYKSSKEVAAGGFTLSGYPDLTTEWPSANNDDVTAVGTIDLSSAVTTFTMSGGTSDVEYPQGKVASLTLTSDFISSAPEVTKVVLQNIDLSDEVASLSTLLPSTVESLDLGNTLLSAFPAEVGVLLSLQQLLLDYNYITTIDSLDVIDSIITLSIESNSLSTFSGVFPNLEYLYLGANNFTRVPTAIFSHTNLKTLNLTGNSFTFRSFTQEQAEFFNSLETLVLTASDFTVRLDCDDMDQVVIHDVTVCLSDVAATSDSNSSGVDGSDAQSSSSSRTSSTSLLLGIACGVLAVIIAAIIFVFYHRKKRKFGDYKLSITADDHFSSSNSEREQRQQPYGQLRTSTGVPLGIPMSTSGAAMGSPTETPKGDASTGIPTTEVASTYQLASLDAAPLRKKPHTFLSIWSDPELLSLQVRVEDIEDVKQLGIGAFATVWLVQYRKSQLLASKRLRPERRTKKHTSNFVEEIKLIANFDHPNLVKLIGAAWTIERDLQALLEYMDGGDLRQYLSDTSTPFGWSFRKFDIAIGIIEALVYLHSFVPPLVHRDLKSKNVLLSADFQAKLSDFGTSRFRSVDNTMTAGVGTGRWLAPEVIRGDTDYGCCADIYSFGALLTELDTNQIPFSNARGSNGKVLTDMTILHRAATGKLHPQVWPTCNASMKELVERCLVENPSDRPAATVIAYELRRRWLLLYSSKHRFYLTRNYLCWKSRP</sequence>
<dbReference type="Gene3D" id="1.10.510.10">
    <property type="entry name" value="Transferase(Phosphotransferase) domain 1"/>
    <property type="match status" value="1"/>
</dbReference>
<dbReference type="Pfam" id="PF00069">
    <property type="entry name" value="Pkinase"/>
    <property type="match status" value="1"/>
</dbReference>
<dbReference type="RefSeq" id="XP_002895163.1">
    <property type="nucleotide sequence ID" value="XM_002895117.1"/>
</dbReference>
<dbReference type="KEGG" id="pif:PITG_21299"/>
<dbReference type="PANTHER" id="PTHR44329:SF214">
    <property type="entry name" value="PROTEIN KINASE DOMAIN-CONTAINING PROTEIN"/>
    <property type="match status" value="1"/>
</dbReference>
<keyword evidence="2" id="KW-0677">Repeat</keyword>
<evidence type="ECO:0000256" key="1">
    <source>
        <dbReference type="ARBA" id="ARBA00022614"/>
    </source>
</evidence>
<feature type="compositionally biased region" description="Polar residues" evidence="3">
    <location>
        <begin position="424"/>
        <end position="433"/>
    </location>
</feature>
<dbReference type="AlphaFoldDB" id="D0P3F9"/>
<dbReference type="PROSITE" id="PS00108">
    <property type="entry name" value="PROTEIN_KINASE_ST"/>
    <property type="match status" value="1"/>
</dbReference>
<dbReference type="PANTHER" id="PTHR44329">
    <property type="entry name" value="SERINE/THREONINE-PROTEIN KINASE TNNI3K-RELATED"/>
    <property type="match status" value="1"/>
</dbReference>
<reference evidence="8" key="1">
    <citation type="journal article" date="2009" name="Nature">
        <title>Genome sequence and analysis of the Irish potato famine pathogen Phytophthora infestans.</title>
        <authorList>
            <consortium name="The Broad Institute Genome Sequencing Platform"/>
            <person name="Haas B.J."/>
            <person name="Kamoun S."/>
            <person name="Zody M.C."/>
            <person name="Jiang R.H."/>
            <person name="Handsaker R.E."/>
            <person name="Cano L.M."/>
            <person name="Grabherr M."/>
            <person name="Kodira C.D."/>
            <person name="Raffaele S."/>
            <person name="Torto-Alalibo T."/>
            <person name="Bozkurt T.O."/>
            <person name="Ah-Fong A.M."/>
            <person name="Alvarado L."/>
            <person name="Anderson V.L."/>
            <person name="Armstrong M.R."/>
            <person name="Avrova A."/>
            <person name="Baxter L."/>
            <person name="Beynon J."/>
            <person name="Boevink P.C."/>
            <person name="Bollmann S.R."/>
            <person name="Bos J.I."/>
            <person name="Bulone V."/>
            <person name="Cai G."/>
            <person name="Cakir C."/>
            <person name="Carrington J.C."/>
            <person name="Chawner M."/>
            <person name="Conti L."/>
            <person name="Costanzo S."/>
            <person name="Ewan R."/>
            <person name="Fahlgren N."/>
            <person name="Fischbach M.A."/>
            <person name="Fugelstad J."/>
            <person name="Gilroy E.M."/>
            <person name="Gnerre S."/>
            <person name="Green P.J."/>
            <person name="Grenville-Briggs L.J."/>
            <person name="Griffith J."/>
            <person name="Grunwald N.J."/>
            <person name="Horn K."/>
            <person name="Horner N.R."/>
            <person name="Hu C.H."/>
            <person name="Huitema E."/>
            <person name="Jeong D.H."/>
            <person name="Jones A.M."/>
            <person name="Jones J.D."/>
            <person name="Jones R.W."/>
            <person name="Karlsson E.K."/>
            <person name="Kunjeti S.G."/>
            <person name="Lamour K."/>
            <person name="Liu Z."/>
            <person name="Ma L."/>
            <person name="Maclean D."/>
            <person name="Chibucos M.C."/>
            <person name="McDonald H."/>
            <person name="McWalters J."/>
            <person name="Meijer H.J."/>
            <person name="Morgan W."/>
            <person name="Morris P.F."/>
            <person name="Munro C.A."/>
            <person name="O'Neill K."/>
            <person name="Ospina-Giraldo M."/>
            <person name="Pinzon A."/>
            <person name="Pritchard L."/>
            <person name="Ramsahoye B."/>
            <person name="Ren Q."/>
            <person name="Restrepo S."/>
            <person name="Roy S."/>
            <person name="Sadanandom A."/>
            <person name="Savidor A."/>
            <person name="Schornack S."/>
            <person name="Schwartz D.C."/>
            <person name="Schumann U.D."/>
            <person name="Schwessinger B."/>
            <person name="Seyer L."/>
            <person name="Sharpe T."/>
            <person name="Silvar C."/>
            <person name="Song J."/>
            <person name="Studholme D.J."/>
            <person name="Sykes S."/>
            <person name="Thines M."/>
            <person name="van de Vondervoort P.J."/>
            <person name="Phuntumart V."/>
            <person name="Wawra S."/>
            <person name="Weide R."/>
            <person name="Win J."/>
            <person name="Young C."/>
            <person name="Zhou S."/>
            <person name="Fry W."/>
            <person name="Meyers B.C."/>
            <person name="van West P."/>
            <person name="Ristaino J."/>
            <person name="Govers F."/>
            <person name="Birch P.R."/>
            <person name="Whisson S.C."/>
            <person name="Judelson H.S."/>
            <person name="Nusbaum C."/>
        </authorList>
    </citation>
    <scope>NUCLEOTIDE SEQUENCE [LARGE SCALE GENOMIC DNA]</scope>
    <source>
        <strain evidence="8">T30-4</strain>
    </source>
</reference>
<dbReference type="InterPro" id="IPR051681">
    <property type="entry name" value="Ser/Thr_Kinases-Pseudokinases"/>
</dbReference>
<dbReference type="Proteomes" id="UP000006643">
    <property type="component" value="Unassembled WGS sequence"/>
</dbReference>
<dbReference type="VEuPathDB" id="FungiDB:PITG_21299"/>
<feature type="region of interest" description="Disordered" evidence="3">
    <location>
        <begin position="412"/>
        <end position="462"/>
    </location>
</feature>
<dbReference type="eggNOG" id="KOG0192">
    <property type="taxonomic scope" value="Eukaryota"/>
</dbReference>
<keyword evidence="5" id="KW-0732">Signal</keyword>
<dbReference type="SMART" id="SM00220">
    <property type="entry name" value="S_TKc"/>
    <property type="match status" value="1"/>
</dbReference>
<keyword evidence="7" id="KW-0418">Kinase</keyword>
<feature type="transmembrane region" description="Helical" evidence="4">
    <location>
        <begin position="370"/>
        <end position="391"/>
    </location>
</feature>
<dbReference type="InterPro" id="IPR003591">
    <property type="entry name" value="Leu-rich_rpt_typical-subtyp"/>
</dbReference>
<dbReference type="InterPro" id="IPR001611">
    <property type="entry name" value="Leu-rich_rpt"/>
</dbReference>
<evidence type="ECO:0000256" key="2">
    <source>
        <dbReference type="ARBA" id="ARBA00022737"/>
    </source>
</evidence>
<dbReference type="SUPFAM" id="SSF52058">
    <property type="entry name" value="L domain-like"/>
    <property type="match status" value="1"/>
</dbReference>
<gene>
    <name evidence="7" type="ORF">PITG_21299</name>
</gene>
<evidence type="ECO:0000259" key="6">
    <source>
        <dbReference type="PROSITE" id="PS50011"/>
    </source>
</evidence>
<dbReference type="PROSITE" id="PS50011">
    <property type="entry name" value="PROTEIN_KINASE_DOM"/>
    <property type="match status" value="1"/>
</dbReference>